<comment type="caution">
    <text evidence="1">The sequence shown here is derived from an EMBL/GenBank/DDBJ whole genome shotgun (WGS) entry which is preliminary data.</text>
</comment>
<evidence type="ECO:0000313" key="2">
    <source>
        <dbReference type="Proteomes" id="UP000252733"/>
    </source>
</evidence>
<dbReference type="AlphaFoldDB" id="A0A2T0XH82"/>
<protein>
    <recommendedName>
        <fullName evidence="3">Transposase IS200-like domain-containing protein</fullName>
    </recommendedName>
</protein>
<gene>
    <name evidence="1" type="ORF">DFO77_13022</name>
</gene>
<evidence type="ECO:0000313" key="1">
    <source>
        <dbReference type="EMBL" id="RCW29204.1"/>
    </source>
</evidence>
<reference evidence="1 2" key="1">
    <citation type="submission" date="2018-07" db="EMBL/GenBank/DDBJ databases">
        <title>Freshwater and sediment microbial communities from various areas in North America, analyzing microbe dynamics in response to fracking.</title>
        <authorList>
            <person name="Lamendella R."/>
        </authorList>
    </citation>
    <scope>NUCLEOTIDE SEQUENCE [LARGE SCALE GENOMIC DNA]</scope>
    <source>
        <strain evidence="1 2">160A</strain>
    </source>
</reference>
<organism evidence="1 2">
    <name type="scientific">Marinilabilia salmonicolor</name>
    <dbReference type="NCBI Taxonomy" id="989"/>
    <lineage>
        <taxon>Bacteria</taxon>
        <taxon>Pseudomonadati</taxon>
        <taxon>Bacteroidota</taxon>
        <taxon>Bacteroidia</taxon>
        <taxon>Marinilabiliales</taxon>
        <taxon>Marinilabiliaceae</taxon>
        <taxon>Marinilabilia</taxon>
    </lineage>
</organism>
<dbReference type="STRING" id="1168289.GCA_000259075_02349"/>
<dbReference type="Proteomes" id="UP000252733">
    <property type="component" value="Unassembled WGS sequence"/>
</dbReference>
<sequence length="148" mass="17868">MKKEHYRLHLPHFHTPGQQFFVTWCLKNAVPSKAFEKYSMELEHLKAEIYSHKIRKTSDERIDNVKNDYQRVKRRYFNAFNEMLDVQKKPDNNLSEIRSANIISESVKYWEGKKITNIAFSIMPNHVHWVLETFEKDFEGKPDFCRIF</sequence>
<proteinExistence type="predicted"/>
<dbReference type="EMBL" id="QPIZ01000030">
    <property type="protein sequence ID" value="RCW29204.1"/>
    <property type="molecule type" value="Genomic_DNA"/>
</dbReference>
<keyword evidence="2" id="KW-1185">Reference proteome</keyword>
<accession>A0A2T0XH82</accession>
<evidence type="ECO:0008006" key="3">
    <source>
        <dbReference type="Google" id="ProtNLM"/>
    </source>
</evidence>
<name>A0A2T0XH82_9BACT</name>